<dbReference type="InterPro" id="IPR029044">
    <property type="entry name" value="Nucleotide-diphossugar_trans"/>
</dbReference>
<dbReference type="Pfam" id="PF00483">
    <property type="entry name" value="NTP_transferase"/>
    <property type="match status" value="1"/>
</dbReference>
<sequence>MKAVIPLAGKGTRLRPHTHHIPKPLLRVAGKPVLAYLLDDLRRVGVDEMVFIVGHLRETVETWIKSEYPDVSGHYVLQEVQDGTAGAIALAEPYIEEEVLIVFPDAVLEVDYELIVAQSSRYDGIIWAKEVEDYQRFGVIVTNEDGTMAKIVEKPSEPVSRLANIGLYYIKDPELLF</sequence>
<dbReference type="SUPFAM" id="SSF53448">
    <property type="entry name" value="Nucleotide-diphospho-sugar transferases"/>
    <property type="match status" value="1"/>
</dbReference>
<keyword evidence="1" id="KW-0808">Transferase</keyword>
<dbReference type="InterPro" id="IPR050065">
    <property type="entry name" value="GlmU-like"/>
</dbReference>
<dbReference type="GO" id="GO:0016779">
    <property type="term" value="F:nucleotidyltransferase activity"/>
    <property type="evidence" value="ECO:0007669"/>
    <property type="project" value="UniProtKB-KW"/>
</dbReference>
<evidence type="ECO:0000256" key="1">
    <source>
        <dbReference type="ARBA" id="ARBA00022679"/>
    </source>
</evidence>
<reference evidence="4" key="1">
    <citation type="submission" date="2018-05" db="EMBL/GenBank/DDBJ databases">
        <authorList>
            <person name="Lanie J.A."/>
            <person name="Ng W.-L."/>
            <person name="Kazmierczak K.M."/>
            <person name="Andrzejewski T.M."/>
            <person name="Davidsen T.M."/>
            <person name="Wayne K.J."/>
            <person name="Tettelin H."/>
            <person name="Glass J.I."/>
            <person name="Rusch D."/>
            <person name="Podicherti R."/>
            <person name="Tsui H.-C.T."/>
            <person name="Winkler M.E."/>
        </authorList>
    </citation>
    <scope>NUCLEOTIDE SEQUENCE</scope>
</reference>
<dbReference type="EMBL" id="UINC01190664">
    <property type="protein sequence ID" value="SVE04926.1"/>
    <property type="molecule type" value="Genomic_DNA"/>
</dbReference>
<protein>
    <recommendedName>
        <fullName evidence="3">Nucleotidyl transferase domain-containing protein</fullName>
    </recommendedName>
</protein>
<name>A0A383AAL7_9ZZZZ</name>
<accession>A0A383AAL7</accession>
<dbReference type="CDD" id="cd04181">
    <property type="entry name" value="NTP_transferase"/>
    <property type="match status" value="1"/>
</dbReference>
<dbReference type="PANTHER" id="PTHR43584">
    <property type="entry name" value="NUCLEOTIDYL TRANSFERASE"/>
    <property type="match status" value="1"/>
</dbReference>
<dbReference type="PANTHER" id="PTHR43584:SF8">
    <property type="entry name" value="N-ACETYLMURAMATE ALPHA-1-PHOSPHATE URIDYLYLTRANSFERASE"/>
    <property type="match status" value="1"/>
</dbReference>
<dbReference type="Gene3D" id="3.90.550.10">
    <property type="entry name" value="Spore Coat Polysaccharide Biosynthesis Protein SpsA, Chain A"/>
    <property type="match status" value="1"/>
</dbReference>
<evidence type="ECO:0000313" key="4">
    <source>
        <dbReference type="EMBL" id="SVE04926.1"/>
    </source>
</evidence>
<dbReference type="InterPro" id="IPR005835">
    <property type="entry name" value="NTP_transferase_dom"/>
</dbReference>
<proteinExistence type="predicted"/>
<evidence type="ECO:0000259" key="3">
    <source>
        <dbReference type="Pfam" id="PF00483"/>
    </source>
</evidence>
<evidence type="ECO:0000256" key="2">
    <source>
        <dbReference type="ARBA" id="ARBA00022695"/>
    </source>
</evidence>
<organism evidence="4">
    <name type="scientific">marine metagenome</name>
    <dbReference type="NCBI Taxonomy" id="408172"/>
    <lineage>
        <taxon>unclassified sequences</taxon>
        <taxon>metagenomes</taxon>
        <taxon>ecological metagenomes</taxon>
    </lineage>
</organism>
<keyword evidence="2" id="KW-0548">Nucleotidyltransferase</keyword>
<feature type="domain" description="Nucleotidyl transferase" evidence="3">
    <location>
        <begin position="2"/>
        <end position="171"/>
    </location>
</feature>
<gene>
    <name evidence="4" type="ORF">METZ01_LOCUS457780</name>
</gene>
<dbReference type="AlphaFoldDB" id="A0A383AAL7"/>